<evidence type="ECO:0000313" key="2">
    <source>
        <dbReference type="EMBL" id="OGY84527.1"/>
    </source>
</evidence>
<dbReference type="Proteomes" id="UP000176952">
    <property type="component" value="Unassembled WGS sequence"/>
</dbReference>
<evidence type="ECO:0000256" key="1">
    <source>
        <dbReference type="SAM" id="Coils"/>
    </source>
</evidence>
<organism evidence="2 3">
    <name type="scientific">Candidatus Kerfeldbacteria bacterium RIFCSPHIGHO2_12_FULL_48_17</name>
    <dbReference type="NCBI Taxonomy" id="1798542"/>
    <lineage>
        <taxon>Bacteria</taxon>
        <taxon>Candidatus Kerfeldiibacteriota</taxon>
    </lineage>
</organism>
<keyword evidence="1" id="KW-0175">Coiled coil</keyword>
<feature type="coiled-coil region" evidence="1">
    <location>
        <begin position="17"/>
        <end position="44"/>
    </location>
</feature>
<dbReference type="AlphaFoldDB" id="A0A1G2B8H7"/>
<dbReference type="EMBL" id="MHKD01000013">
    <property type="protein sequence ID" value="OGY84527.1"/>
    <property type="molecule type" value="Genomic_DNA"/>
</dbReference>
<gene>
    <name evidence="2" type="ORF">A3F54_05465</name>
</gene>
<reference evidence="2 3" key="1">
    <citation type="journal article" date="2016" name="Nat. Commun.">
        <title>Thousands of microbial genomes shed light on interconnected biogeochemical processes in an aquifer system.</title>
        <authorList>
            <person name="Anantharaman K."/>
            <person name="Brown C.T."/>
            <person name="Hug L.A."/>
            <person name="Sharon I."/>
            <person name="Castelle C.J."/>
            <person name="Probst A.J."/>
            <person name="Thomas B.C."/>
            <person name="Singh A."/>
            <person name="Wilkins M.J."/>
            <person name="Karaoz U."/>
            <person name="Brodie E.L."/>
            <person name="Williams K.H."/>
            <person name="Hubbard S.S."/>
            <person name="Banfield J.F."/>
        </authorList>
    </citation>
    <scope>NUCLEOTIDE SEQUENCE [LARGE SCALE GENOMIC DNA]</scope>
</reference>
<proteinExistence type="predicted"/>
<name>A0A1G2B8H7_9BACT</name>
<comment type="caution">
    <text evidence="2">The sequence shown here is derived from an EMBL/GenBank/DDBJ whole genome shotgun (WGS) entry which is preliminary data.</text>
</comment>
<protein>
    <submittedName>
        <fullName evidence="2">Uncharacterized protein</fullName>
    </submittedName>
</protein>
<sequence>MPPPTPNIDQQKLAQALQHINAAYDEFRAKIQTLRGQQDDLVRQVTKQHEQENIQALLSDIKNS</sequence>
<accession>A0A1G2B8H7</accession>
<dbReference type="STRING" id="1798542.A3F54_05465"/>
<evidence type="ECO:0000313" key="3">
    <source>
        <dbReference type="Proteomes" id="UP000176952"/>
    </source>
</evidence>